<dbReference type="PANTHER" id="PTHR43028:SF7">
    <property type="entry name" value="3'(2'),5'-BISPHOSPHATE NUCLEOTIDASE CYSQ"/>
    <property type="match status" value="1"/>
</dbReference>
<feature type="binding site" evidence="9">
    <location>
        <position position="112"/>
    </location>
    <ligand>
        <name>Mg(2+)</name>
        <dbReference type="ChEBI" id="CHEBI:18420"/>
        <label>1</label>
        <note>catalytic</note>
    </ligand>
</feature>
<keyword evidence="11" id="KW-1185">Reference proteome</keyword>
<keyword evidence="5 8" id="KW-0378">Hydrolase</keyword>
<evidence type="ECO:0000256" key="6">
    <source>
        <dbReference type="ARBA" id="ARBA00022842"/>
    </source>
</evidence>
<feature type="binding site" evidence="8">
    <location>
        <position position="90"/>
    </location>
    <ligand>
        <name>substrate</name>
    </ligand>
</feature>
<dbReference type="STRING" id="637905.SVI_4188"/>
<feature type="binding site" evidence="9">
    <location>
        <position position="113"/>
    </location>
    <ligand>
        <name>Mg(2+)</name>
        <dbReference type="ChEBI" id="CHEBI:18420"/>
        <label>1</label>
        <note>catalytic</note>
    </ligand>
</feature>
<dbReference type="KEGG" id="svo:SVI_4188"/>
<dbReference type="CDD" id="cd01638">
    <property type="entry name" value="CysQ"/>
    <property type="match status" value="1"/>
</dbReference>
<evidence type="ECO:0000313" key="11">
    <source>
        <dbReference type="Proteomes" id="UP000002350"/>
    </source>
</evidence>
<name>D4ZE98_SHEVD</name>
<evidence type="ECO:0000256" key="8">
    <source>
        <dbReference type="HAMAP-Rule" id="MF_02095"/>
    </source>
</evidence>
<feature type="binding site" evidence="8">
    <location>
        <position position="113"/>
    </location>
    <ligand>
        <name>Mg(2+)</name>
        <dbReference type="ChEBI" id="CHEBI:18420"/>
        <label>2</label>
    </ligand>
</feature>
<feature type="binding site" evidence="8">
    <location>
        <position position="110"/>
    </location>
    <ligand>
        <name>Mg(2+)</name>
        <dbReference type="ChEBI" id="CHEBI:18420"/>
        <label>1</label>
    </ligand>
</feature>
<evidence type="ECO:0000256" key="2">
    <source>
        <dbReference type="ARBA" id="ARBA00022475"/>
    </source>
</evidence>
<dbReference type="Gene3D" id="3.30.540.10">
    <property type="entry name" value="Fructose-1,6-Bisphosphatase, subunit A, domain 1"/>
    <property type="match status" value="1"/>
</dbReference>
<feature type="binding site" evidence="8">
    <location>
        <position position="110"/>
    </location>
    <ligand>
        <name>Mg(2+)</name>
        <dbReference type="ChEBI" id="CHEBI:18420"/>
        <label>2</label>
    </ligand>
</feature>
<comment type="similarity">
    <text evidence="1 8">Belongs to the inositol monophosphatase superfamily. CysQ family.</text>
</comment>
<dbReference type="FunFam" id="3.30.540.10:FF:000007">
    <property type="entry name" value="3'(2'),5'-bisphosphate nucleotidase CysQ"/>
    <property type="match status" value="1"/>
</dbReference>
<evidence type="ECO:0000256" key="7">
    <source>
        <dbReference type="ARBA" id="ARBA00023136"/>
    </source>
</evidence>
<evidence type="ECO:0000256" key="9">
    <source>
        <dbReference type="PIRSR" id="PIRSR600760-2"/>
    </source>
</evidence>
<dbReference type="EMBL" id="AP011177">
    <property type="protein sequence ID" value="BAJ04159.1"/>
    <property type="molecule type" value="Genomic_DNA"/>
</dbReference>
<dbReference type="GO" id="GO:0008441">
    <property type="term" value="F:3'(2'),5'-bisphosphate nucleotidase activity"/>
    <property type="evidence" value="ECO:0007669"/>
    <property type="project" value="UniProtKB-UniRule"/>
</dbReference>
<dbReference type="SUPFAM" id="SSF56655">
    <property type="entry name" value="Carbohydrate phosphatase"/>
    <property type="match status" value="1"/>
</dbReference>
<dbReference type="InterPro" id="IPR006240">
    <property type="entry name" value="CysQ"/>
</dbReference>
<comment type="cofactor">
    <cofactor evidence="8 9">
        <name>Mg(2+)</name>
        <dbReference type="ChEBI" id="CHEBI:18420"/>
    </cofactor>
</comment>
<comment type="subcellular location">
    <subcellularLocation>
        <location evidence="8">Cell inner membrane</location>
        <topology evidence="8">Peripheral membrane protein</topology>
        <orientation evidence="8">Cytoplasmic side</orientation>
    </subcellularLocation>
</comment>
<dbReference type="AlphaFoldDB" id="D4ZE98"/>
<dbReference type="eggNOG" id="COG1218">
    <property type="taxonomic scope" value="Bacteria"/>
</dbReference>
<dbReference type="HAMAP" id="MF_02095">
    <property type="entry name" value="CysQ"/>
    <property type="match status" value="1"/>
</dbReference>
<proteinExistence type="inferred from homology"/>
<dbReference type="GO" id="GO:0050427">
    <property type="term" value="P:3'-phosphoadenosine 5'-phosphosulfate metabolic process"/>
    <property type="evidence" value="ECO:0007669"/>
    <property type="project" value="TreeGrafter"/>
</dbReference>
<feature type="binding site" evidence="8">
    <location>
        <position position="239"/>
    </location>
    <ligand>
        <name>Mg(2+)</name>
        <dbReference type="ChEBI" id="CHEBI:18420"/>
        <label>2</label>
    </ligand>
</feature>
<keyword evidence="7 8" id="KW-0472">Membrane</keyword>
<feature type="binding site" evidence="8">
    <location>
        <position position="239"/>
    </location>
    <ligand>
        <name>substrate</name>
    </ligand>
</feature>
<feature type="binding site" evidence="9">
    <location>
        <position position="239"/>
    </location>
    <ligand>
        <name>Mg(2+)</name>
        <dbReference type="ChEBI" id="CHEBI:18420"/>
        <label>1</label>
        <note>catalytic</note>
    </ligand>
</feature>
<reference evidence="11" key="1">
    <citation type="journal article" date="2010" name="Mol. Biosyst.">
        <title>Complete genome sequence and comparative analysis of Shewanella violacea, a psychrophilic and piezophilic bacterium from deep sea floor sediments.</title>
        <authorList>
            <person name="Aono E."/>
            <person name="Baba T."/>
            <person name="Ara T."/>
            <person name="Nishi T."/>
            <person name="Nakamichi T."/>
            <person name="Inamoto E."/>
            <person name="Toyonaga H."/>
            <person name="Hasegawa M."/>
            <person name="Takai Y."/>
            <person name="Okumura Y."/>
            <person name="Baba M."/>
            <person name="Tomita M."/>
            <person name="Kato C."/>
            <person name="Oshima T."/>
            <person name="Nakasone K."/>
            <person name="Mori H."/>
        </authorList>
    </citation>
    <scope>NUCLEOTIDE SEQUENCE [LARGE SCALE GENOMIC DNA]</scope>
    <source>
        <strain evidence="11">JCM 10179 / CIP 106290 / LMG 19151 / DSS12</strain>
    </source>
</reference>
<dbReference type="EC" id="3.1.3.7" evidence="8"/>
<evidence type="ECO:0000256" key="3">
    <source>
        <dbReference type="ARBA" id="ARBA00022519"/>
    </source>
</evidence>
<dbReference type="PRINTS" id="PR00377">
    <property type="entry name" value="IMPHPHTASES"/>
</dbReference>
<protein>
    <recommendedName>
        <fullName evidence="8">3'(2'),5'-bisphosphate nucleotidase CysQ</fullName>
        <ecNumber evidence="8">3.1.3.7</ecNumber>
    </recommendedName>
    <alternativeName>
        <fullName evidence="8">3'(2'),5-bisphosphonucleoside 3'(2')-phosphohydrolase</fullName>
    </alternativeName>
    <alternativeName>
        <fullName evidence="8">3'-phosphoadenosine 5'-phosphate phosphatase</fullName>
        <shortName evidence="8">PAP phosphatase</shortName>
    </alternativeName>
</protein>
<accession>D4ZE98</accession>
<keyword evidence="3 8" id="KW-0997">Cell inner membrane</keyword>
<keyword evidence="2 8" id="KW-1003">Cell membrane</keyword>
<dbReference type="GO" id="GO:0000103">
    <property type="term" value="P:sulfate assimilation"/>
    <property type="evidence" value="ECO:0007669"/>
    <property type="project" value="TreeGrafter"/>
</dbReference>
<evidence type="ECO:0000313" key="10">
    <source>
        <dbReference type="EMBL" id="BAJ04159.1"/>
    </source>
</evidence>
<feature type="binding site" evidence="9">
    <location>
        <position position="90"/>
    </location>
    <ligand>
        <name>Mg(2+)</name>
        <dbReference type="ChEBI" id="CHEBI:18420"/>
        <label>2</label>
    </ligand>
</feature>
<feature type="binding site" evidence="9">
    <location>
        <position position="110"/>
    </location>
    <ligand>
        <name>Mg(2+)</name>
        <dbReference type="ChEBI" id="CHEBI:18420"/>
        <label>1</label>
        <note>catalytic</note>
    </ligand>
</feature>
<gene>
    <name evidence="8 10" type="primary">cysQ</name>
    <name evidence="10" type="ordered locus">SVI_4188</name>
</gene>
<keyword evidence="6 8" id="KW-0460">Magnesium</keyword>
<evidence type="ECO:0000256" key="4">
    <source>
        <dbReference type="ARBA" id="ARBA00022723"/>
    </source>
</evidence>
<dbReference type="GO" id="GO:0005886">
    <property type="term" value="C:plasma membrane"/>
    <property type="evidence" value="ECO:0007669"/>
    <property type="project" value="UniProtKB-SubCell"/>
</dbReference>
<organism evidence="10 11">
    <name type="scientific">Shewanella violacea (strain JCM 10179 / CIP 106290 / LMG 19151 / DSS12)</name>
    <dbReference type="NCBI Taxonomy" id="637905"/>
    <lineage>
        <taxon>Bacteria</taxon>
        <taxon>Pseudomonadati</taxon>
        <taxon>Pseudomonadota</taxon>
        <taxon>Gammaproteobacteria</taxon>
        <taxon>Alteromonadales</taxon>
        <taxon>Shewanellaceae</taxon>
        <taxon>Shewanella</taxon>
    </lineage>
</organism>
<keyword evidence="4 8" id="KW-0479">Metal-binding</keyword>
<dbReference type="Proteomes" id="UP000002350">
    <property type="component" value="Chromosome"/>
</dbReference>
<dbReference type="InterPro" id="IPR050725">
    <property type="entry name" value="CysQ/Inositol_MonoPase"/>
</dbReference>
<dbReference type="InterPro" id="IPR000760">
    <property type="entry name" value="Inositol_monophosphatase-like"/>
</dbReference>
<sequence>MKHNYKNPFSYMGMCESAVGAVMKPEEYIEQVIEIAVEAGIKIRDIYLKGTYEKEIKSDNTPVTSADIAAHNIITAALQALTPDIPVLSEEDANIPFSDRKDWQRYWLVDPLDGTGEFIAGSGDFSVIIALIEHNRPIMGIVYVPMTEVCYYAIAGLGAYKRDGQSEVRIMSHQLPADRDPPLKLAVSRRQDPKSVLKLFSHTKHCELIVLGGAALKSCLVAEGKADCYVRIGPTGEWDTGAAQIIVEEAGGQIMDIELQPLSYNERESLENPNFIVVGSPHLAWDELLTAES</sequence>
<evidence type="ECO:0000256" key="1">
    <source>
        <dbReference type="ARBA" id="ARBA00005289"/>
    </source>
</evidence>
<dbReference type="FunFam" id="3.40.190.80:FF:000014">
    <property type="entry name" value="CysQ protein"/>
    <property type="match status" value="1"/>
</dbReference>
<dbReference type="HOGENOM" id="CLU_044118_3_0_6"/>
<dbReference type="NCBIfam" id="TIGR01331">
    <property type="entry name" value="bisphos_cysQ"/>
    <property type="match status" value="1"/>
</dbReference>
<feature type="binding site" evidence="8">
    <location>
        <begin position="112"/>
        <end position="115"/>
    </location>
    <ligand>
        <name>substrate</name>
    </ligand>
</feature>
<dbReference type="Pfam" id="PF00459">
    <property type="entry name" value="Inositol_P"/>
    <property type="match status" value="1"/>
</dbReference>
<dbReference type="Gene3D" id="3.40.190.80">
    <property type="match status" value="1"/>
</dbReference>
<evidence type="ECO:0000256" key="5">
    <source>
        <dbReference type="ARBA" id="ARBA00022801"/>
    </source>
</evidence>
<comment type="function">
    <text evidence="8">Converts adenosine-3',5'-bisphosphate (PAP) to AMP.</text>
</comment>
<feature type="binding site" evidence="8">
    <location>
        <position position="112"/>
    </location>
    <ligand>
        <name>Mg(2+)</name>
        <dbReference type="ChEBI" id="CHEBI:18420"/>
        <label>1</label>
    </ligand>
</feature>
<dbReference type="PANTHER" id="PTHR43028">
    <property type="entry name" value="3'(2'),5'-BISPHOSPHATE NUCLEOTIDASE 1"/>
    <property type="match status" value="1"/>
</dbReference>
<comment type="catalytic activity">
    <reaction evidence="8">
        <text>adenosine 3',5'-bisphosphate + H2O = AMP + phosphate</text>
        <dbReference type="Rhea" id="RHEA:10040"/>
        <dbReference type="ChEBI" id="CHEBI:15377"/>
        <dbReference type="ChEBI" id="CHEBI:43474"/>
        <dbReference type="ChEBI" id="CHEBI:58343"/>
        <dbReference type="ChEBI" id="CHEBI:456215"/>
        <dbReference type="EC" id="3.1.3.7"/>
    </reaction>
</comment>
<feature type="binding site" evidence="8">
    <location>
        <position position="90"/>
    </location>
    <ligand>
        <name>Mg(2+)</name>
        <dbReference type="ChEBI" id="CHEBI:18420"/>
        <label>1</label>
    </ligand>
</feature>
<dbReference type="GO" id="GO:0000287">
    <property type="term" value="F:magnesium ion binding"/>
    <property type="evidence" value="ECO:0007669"/>
    <property type="project" value="UniProtKB-UniRule"/>
</dbReference>